<comment type="caution">
    <text evidence="2">The sequence shown here is derived from an EMBL/GenBank/DDBJ whole genome shotgun (WGS) entry which is preliminary data.</text>
</comment>
<feature type="domain" description="Reverse transcriptase Ty1/copia-type" evidence="1">
    <location>
        <begin position="2"/>
        <end position="105"/>
    </location>
</feature>
<evidence type="ECO:0000313" key="2">
    <source>
        <dbReference type="EMBL" id="OWZ22243.1"/>
    </source>
</evidence>
<dbReference type="InterPro" id="IPR013103">
    <property type="entry name" value="RVT_2"/>
</dbReference>
<dbReference type="EMBL" id="NBNE01000151">
    <property type="protein sequence ID" value="OWZ22243.1"/>
    <property type="molecule type" value="Genomic_DNA"/>
</dbReference>
<keyword evidence="3" id="KW-1185">Reference proteome</keyword>
<sequence length="127" mass="13818">MGFKAAAVDACVYMMAEGDDEFILCLYVGDLLIAAKDKAIIDSAKAAITEKFHIKDLERASFILGIETACNMGAKTLSNNHQAYAGSIIQKFGQENAKSYLAPLEQDKAMLKSKPYQSLVGNLMYLA</sequence>
<name>A0A225WX81_9STRA</name>
<evidence type="ECO:0000259" key="1">
    <source>
        <dbReference type="Pfam" id="PF07727"/>
    </source>
</evidence>
<dbReference type="AlphaFoldDB" id="A0A225WX81"/>
<dbReference type="STRING" id="4795.A0A225WX81"/>
<accession>A0A225WX81</accession>
<dbReference type="OrthoDB" id="122042at2759"/>
<reference evidence="3" key="1">
    <citation type="submission" date="2017-03" db="EMBL/GenBank/DDBJ databases">
        <title>Phytopthora megakarya and P. palmivora, two closely related causual agents of cacao black pod achieved similar genome size and gene model numbers by different mechanisms.</title>
        <authorList>
            <person name="Ali S."/>
            <person name="Shao J."/>
            <person name="Larry D.J."/>
            <person name="Kronmiller B."/>
            <person name="Shen D."/>
            <person name="Strem M.D."/>
            <person name="Melnick R.L."/>
            <person name="Guiltinan M.J."/>
            <person name="Tyler B.M."/>
            <person name="Meinhardt L.W."/>
            <person name="Bailey B.A."/>
        </authorList>
    </citation>
    <scope>NUCLEOTIDE SEQUENCE [LARGE SCALE GENOMIC DNA]</scope>
    <source>
        <strain evidence="3">zdho120</strain>
    </source>
</reference>
<protein>
    <submittedName>
        <fullName evidence="2">Polyprotein</fullName>
    </submittedName>
</protein>
<organism evidence="2 3">
    <name type="scientific">Phytophthora megakarya</name>
    <dbReference type="NCBI Taxonomy" id="4795"/>
    <lineage>
        <taxon>Eukaryota</taxon>
        <taxon>Sar</taxon>
        <taxon>Stramenopiles</taxon>
        <taxon>Oomycota</taxon>
        <taxon>Peronosporomycetes</taxon>
        <taxon>Peronosporales</taxon>
        <taxon>Peronosporaceae</taxon>
        <taxon>Phytophthora</taxon>
    </lineage>
</organism>
<dbReference type="Pfam" id="PF07727">
    <property type="entry name" value="RVT_2"/>
    <property type="match status" value="1"/>
</dbReference>
<proteinExistence type="predicted"/>
<evidence type="ECO:0000313" key="3">
    <source>
        <dbReference type="Proteomes" id="UP000198211"/>
    </source>
</evidence>
<dbReference type="Proteomes" id="UP000198211">
    <property type="component" value="Unassembled WGS sequence"/>
</dbReference>
<gene>
    <name evidence="2" type="ORF">PHMEG_0003082</name>
</gene>